<sequence>MAAIAAFFNTDDNGHLKAELQNLRRKGALRPSADWDSTGPDPDRSCGRCRVELGRVINRGAYCPACRLKVCKGCREYSLRTTDWVCTVCHKHM</sequence>
<reference evidence="2 3" key="2">
    <citation type="journal article" date="2010" name="Nucleic Acids Res.">
        <title>BeetleBase in 2010: revisions to provide comprehensive genomic information for Tribolium castaneum.</title>
        <authorList>
            <person name="Kim H.S."/>
            <person name="Murphy T."/>
            <person name="Xia J."/>
            <person name="Caragea D."/>
            <person name="Park Y."/>
            <person name="Beeman R.W."/>
            <person name="Lorenzen M.D."/>
            <person name="Butcher S."/>
            <person name="Manak J.R."/>
            <person name="Brown S.J."/>
        </authorList>
    </citation>
    <scope>GENOME REANNOTATION</scope>
    <source>
        <strain evidence="2 3">Georgia GA2</strain>
    </source>
</reference>
<gene>
    <name evidence="2" type="primary">AUGUSTUS-3.0.2_01059</name>
    <name evidence="2" type="ORF">TcasGA2_TC001059</name>
</gene>
<dbReference type="EMBL" id="KQ971312">
    <property type="protein sequence ID" value="EEZ98552.2"/>
    <property type="molecule type" value="Genomic_DNA"/>
</dbReference>
<dbReference type="AlphaFoldDB" id="D6W9V5"/>
<dbReference type="CDD" id="cd15747">
    <property type="entry name" value="FYVE_Slp3_4_5"/>
    <property type="match status" value="1"/>
</dbReference>
<dbReference type="STRING" id="7070.D6W9V5"/>
<reference evidence="2 3" key="1">
    <citation type="journal article" date="2008" name="Nature">
        <title>The genome of the model beetle and pest Tribolium castaneum.</title>
        <authorList>
            <consortium name="Tribolium Genome Sequencing Consortium"/>
            <person name="Richards S."/>
            <person name="Gibbs R.A."/>
            <person name="Weinstock G.M."/>
            <person name="Brown S.J."/>
            <person name="Denell R."/>
            <person name="Beeman R.W."/>
            <person name="Gibbs R."/>
            <person name="Beeman R.W."/>
            <person name="Brown S.J."/>
            <person name="Bucher G."/>
            <person name="Friedrich M."/>
            <person name="Grimmelikhuijzen C.J."/>
            <person name="Klingler M."/>
            <person name="Lorenzen M."/>
            <person name="Richards S."/>
            <person name="Roth S."/>
            <person name="Schroder R."/>
            <person name="Tautz D."/>
            <person name="Zdobnov E.M."/>
            <person name="Muzny D."/>
            <person name="Gibbs R.A."/>
            <person name="Weinstock G.M."/>
            <person name="Attaway T."/>
            <person name="Bell S."/>
            <person name="Buhay C.J."/>
            <person name="Chandrabose M.N."/>
            <person name="Chavez D."/>
            <person name="Clerk-Blankenburg K.P."/>
            <person name="Cree A."/>
            <person name="Dao M."/>
            <person name="Davis C."/>
            <person name="Chacko J."/>
            <person name="Dinh H."/>
            <person name="Dugan-Rocha S."/>
            <person name="Fowler G."/>
            <person name="Garner T.T."/>
            <person name="Garnes J."/>
            <person name="Gnirke A."/>
            <person name="Hawes A."/>
            <person name="Hernandez J."/>
            <person name="Hines S."/>
            <person name="Holder M."/>
            <person name="Hume J."/>
            <person name="Jhangiani S.N."/>
            <person name="Joshi V."/>
            <person name="Khan Z.M."/>
            <person name="Jackson L."/>
            <person name="Kovar C."/>
            <person name="Kowis A."/>
            <person name="Lee S."/>
            <person name="Lewis L.R."/>
            <person name="Margolis J."/>
            <person name="Morgan M."/>
            <person name="Nazareth L.V."/>
            <person name="Nguyen N."/>
            <person name="Okwuonu G."/>
            <person name="Parker D."/>
            <person name="Richards S."/>
            <person name="Ruiz S.J."/>
            <person name="Santibanez J."/>
            <person name="Savard J."/>
            <person name="Scherer S.E."/>
            <person name="Schneider B."/>
            <person name="Sodergren E."/>
            <person name="Tautz D."/>
            <person name="Vattahil S."/>
            <person name="Villasana D."/>
            <person name="White C.S."/>
            <person name="Wright R."/>
            <person name="Park Y."/>
            <person name="Beeman R.W."/>
            <person name="Lord J."/>
            <person name="Oppert B."/>
            <person name="Lorenzen M."/>
            <person name="Brown S."/>
            <person name="Wang L."/>
            <person name="Savard J."/>
            <person name="Tautz D."/>
            <person name="Richards S."/>
            <person name="Weinstock G."/>
            <person name="Gibbs R.A."/>
            <person name="Liu Y."/>
            <person name="Worley K."/>
            <person name="Weinstock G."/>
            <person name="Elsik C.G."/>
            <person name="Reese J.T."/>
            <person name="Elhaik E."/>
            <person name="Landan G."/>
            <person name="Graur D."/>
            <person name="Arensburger P."/>
            <person name="Atkinson P."/>
            <person name="Beeman R.W."/>
            <person name="Beidler J."/>
            <person name="Brown S.J."/>
            <person name="Demuth J.P."/>
            <person name="Drury D.W."/>
            <person name="Du Y.Z."/>
            <person name="Fujiwara H."/>
            <person name="Lorenzen M."/>
            <person name="Maselli V."/>
            <person name="Osanai M."/>
            <person name="Park Y."/>
            <person name="Robertson H.M."/>
            <person name="Tu Z."/>
            <person name="Wang J.J."/>
            <person name="Wang S."/>
            <person name="Richards S."/>
            <person name="Song H."/>
            <person name="Zhang L."/>
            <person name="Sodergren E."/>
            <person name="Werner D."/>
            <person name="Stanke M."/>
            <person name="Morgenstern B."/>
            <person name="Solovyev V."/>
            <person name="Kosarev P."/>
            <person name="Brown G."/>
            <person name="Chen H.C."/>
            <person name="Ermolaeva O."/>
            <person name="Hlavina W."/>
            <person name="Kapustin Y."/>
            <person name="Kiryutin B."/>
            <person name="Kitts P."/>
            <person name="Maglott D."/>
            <person name="Pruitt K."/>
            <person name="Sapojnikov V."/>
            <person name="Souvorov A."/>
            <person name="Mackey A.J."/>
            <person name="Waterhouse R.M."/>
            <person name="Wyder S."/>
            <person name="Zdobnov E.M."/>
            <person name="Zdobnov E.M."/>
            <person name="Wyder S."/>
            <person name="Kriventseva E.V."/>
            <person name="Kadowaki T."/>
            <person name="Bork P."/>
            <person name="Aranda M."/>
            <person name="Bao R."/>
            <person name="Beermann A."/>
            <person name="Berns N."/>
            <person name="Bolognesi R."/>
            <person name="Bonneton F."/>
            <person name="Bopp D."/>
            <person name="Brown S.J."/>
            <person name="Bucher G."/>
            <person name="Butts T."/>
            <person name="Chaumot A."/>
            <person name="Denell R.E."/>
            <person name="Ferrier D.E."/>
            <person name="Friedrich M."/>
            <person name="Gordon C.M."/>
            <person name="Jindra M."/>
            <person name="Klingler M."/>
            <person name="Lan Q."/>
            <person name="Lattorff H.M."/>
            <person name="Laudet V."/>
            <person name="von Levetsow C."/>
            <person name="Liu Z."/>
            <person name="Lutz R."/>
            <person name="Lynch J.A."/>
            <person name="da Fonseca R.N."/>
            <person name="Posnien N."/>
            <person name="Reuter R."/>
            <person name="Roth S."/>
            <person name="Savard J."/>
            <person name="Schinko J.B."/>
            <person name="Schmitt C."/>
            <person name="Schoppmeier M."/>
            <person name="Schroder R."/>
            <person name="Shippy T.D."/>
            <person name="Simonnet F."/>
            <person name="Marques-Souza H."/>
            <person name="Tautz D."/>
            <person name="Tomoyasu Y."/>
            <person name="Trauner J."/>
            <person name="Van der Zee M."/>
            <person name="Vervoort M."/>
            <person name="Wittkopp N."/>
            <person name="Wimmer E.A."/>
            <person name="Yang X."/>
            <person name="Jones A.K."/>
            <person name="Sattelle D.B."/>
            <person name="Ebert P.R."/>
            <person name="Nelson D."/>
            <person name="Scott J.G."/>
            <person name="Beeman R.W."/>
            <person name="Muthukrishnan S."/>
            <person name="Kramer K.J."/>
            <person name="Arakane Y."/>
            <person name="Beeman R.W."/>
            <person name="Zhu Q."/>
            <person name="Hogenkamp D."/>
            <person name="Dixit R."/>
            <person name="Oppert B."/>
            <person name="Jiang H."/>
            <person name="Zou Z."/>
            <person name="Marshall J."/>
            <person name="Elpidina E."/>
            <person name="Vinokurov K."/>
            <person name="Oppert C."/>
            <person name="Zou Z."/>
            <person name="Evans J."/>
            <person name="Lu Z."/>
            <person name="Zhao P."/>
            <person name="Sumathipala N."/>
            <person name="Altincicek B."/>
            <person name="Vilcinskas A."/>
            <person name="Williams M."/>
            <person name="Hultmark D."/>
            <person name="Hetru C."/>
            <person name="Jiang H."/>
            <person name="Grimmelikhuijzen C.J."/>
            <person name="Hauser F."/>
            <person name="Cazzamali G."/>
            <person name="Williamson M."/>
            <person name="Park Y."/>
            <person name="Li B."/>
            <person name="Tanaka Y."/>
            <person name="Predel R."/>
            <person name="Neupert S."/>
            <person name="Schachtner J."/>
            <person name="Verleyen P."/>
            <person name="Raible F."/>
            <person name="Bork P."/>
            <person name="Friedrich M."/>
            <person name="Walden K.K."/>
            <person name="Robertson H.M."/>
            <person name="Angeli S."/>
            <person name="Foret S."/>
            <person name="Bucher G."/>
            <person name="Schuetz S."/>
            <person name="Maleszka R."/>
            <person name="Wimmer E.A."/>
            <person name="Beeman R.W."/>
            <person name="Lorenzen M."/>
            <person name="Tomoyasu Y."/>
            <person name="Miller S.C."/>
            <person name="Grossmann D."/>
            <person name="Bucher G."/>
        </authorList>
    </citation>
    <scope>NUCLEOTIDE SEQUENCE [LARGE SCALE GENOMIC DNA]</scope>
    <source>
        <strain evidence="2 3">Georgia GA2</strain>
    </source>
</reference>
<dbReference type="InterPro" id="IPR011011">
    <property type="entry name" value="Znf_FYVE_PHD"/>
</dbReference>
<accession>D6W9V5</accession>
<protein>
    <submittedName>
        <fullName evidence="2">Synaptotagmin-like protein 3</fullName>
    </submittedName>
</protein>
<dbReference type="SUPFAM" id="SSF57903">
    <property type="entry name" value="FYVE/PHD zinc finger"/>
    <property type="match status" value="1"/>
</dbReference>
<dbReference type="Gene3D" id="3.30.40.10">
    <property type="entry name" value="Zinc/RING finger domain, C3HC4 (zinc finger)"/>
    <property type="match status" value="1"/>
</dbReference>
<dbReference type="InterPro" id="IPR013083">
    <property type="entry name" value="Znf_RING/FYVE/PHD"/>
</dbReference>
<organism evidence="2 3">
    <name type="scientific">Tribolium castaneum</name>
    <name type="common">Red flour beetle</name>
    <dbReference type="NCBI Taxonomy" id="7070"/>
    <lineage>
        <taxon>Eukaryota</taxon>
        <taxon>Metazoa</taxon>
        <taxon>Ecdysozoa</taxon>
        <taxon>Arthropoda</taxon>
        <taxon>Hexapoda</taxon>
        <taxon>Insecta</taxon>
        <taxon>Pterygota</taxon>
        <taxon>Neoptera</taxon>
        <taxon>Endopterygota</taxon>
        <taxon>Coleoptera</taxon>
        <taxon>Polyphaga</taxon>
        <taxon>Cucujiformia</taxon>
        <taxon>Tenebrionidae</taxon>
        <taxon>Tenebrionidae incertae sedis</taxon>
        <taxon>Tribolium</taxon>
    </lineage>
</organism>
<dbReference type="InterPro" id="IPR041282">
    <property type="entry name" value="FYVE_2"/>
</dbReference>
<feature type="domain" description="FYVE-type zinc finger" evidence="1">
    <location>
        <begin position="44"/>
        <end position="91"/>
    </location>
</feature>
<proteinExistence type="predicted"/>
<dbReference type="Proteomes" id="UP000007266">
    <property type="component" value="Linkage group 2"/>
</dbReference>
<keyword evidence="3" id="KW-1185">Reference proteome</keyword>
<dbReference type="Pfam" id="PF02318">
    <property type="entry name" value="FYVE_2"/>
    <property type="match status" value="1"/>
</dbReference>
<name>D6W9V5_TRICA</name>
<dbReference type="eggNOG" id="KOG1028">
    <property type="taxonomic scope" value="Eukaryota"/>
</dbReference>
<evidence type="ECO:0000259" key="1">
    <source>
        <dbReference type="Pfam" id="PF02318"/>
    </source>
</evidence>
<dbReference type="OMA" id="AFCKACK"/>
<evidence type="ECO:0000313" key="3">
    <source>
        <dbReference type="Proteomes" id="UP000007266"/>
    </source>
</evidence>
<dbReference type="HOGENOM" id="CLU_119586_2_0_1"/>
<evidence type="ECO:0000313" key="2">
    <source>
        <dbReference type="EMBL" id="EEZ98552.2"/>
    </source>
</evidence>